<evidence type="ECO:0008006" key="2">
    <source>
        <dbReference type="Google" id="ProtNLM"/>
    </source>
</evidence>
<dbReference type="Pfam" id="PF14907">
    <property type="entry name" value="NTP_transf_5"/>
    <property type="match status" value="1"/>
</dbReference>
<proteinExistence type="predicted"/>
<protein>
    <recommendedName>
        <fullName evidence="2">Nucleotidyltransferase family protein</fullName>
    </recommendedName>
</protein>
<gene>
    <name evidence="1" type="ORF">AVDCRST_MAG28-2381</name>
</gene>
<reference evidence="1" key="1">
    <citation type="submission" date="2020-02" db="EMBL/GenBank/DDBJ databases">
        <authorList>
            <person name="Meier V. D."/>
        </authorList>
    </citation>
    <scope>NUCLEOTIDE SEQUENCE</scope>
    <source>
        <strain evidence="1">AVDCRST_MAG28</strain>
    </source>
</reference>
<name>A0A6J4QWI1_9ACTN</name>
<evidence type="ECO:0000313" key="1">
    <source>
        <dbReference type="EMBL" id="CAA9455482.1"/>
    </source>
</evidence>
<dbReference type="InterPro" id="IPR043519">
    <property type="entry name" value="NT_sf"/>
</dbReference>
<dbReference type="InterPro" id="IPR039498">
    <property type="entry name" value="NTP_transf_5"/>
</dbReference>
<organism evidence="1">
    <name type="scientific">uncultured Rubrobacteraceae bacterium</name>
    <dbReference type="NCBI Taxonomy" id="349277"/>
    <lineage>
        <taxon>Bacteria</taxon>
        <taxon>Bacillati</taxon>
        <taxon>Actinomycetota</taxon>
        <taxon>Rubrobacteria</taxon>
        <taxon>Rubrobacterales</taxon>
        <taxon>Rubrobacteraceae</taxon>
        <taxon>environmental samples</taxon>
    </lineage>
</organism>
<dbReference type="EMBL" id="CADCVE010000051">
    <property type="protein sequence ID" value="CAA9455482.1"/>
    <property type="molecule type" value="Genomic_DNA"/>
</dbReference>
<dbReference type="Gene3D" id="3.30.460.40">
    <property type="match status" value="1"/>
</dbReference>
<accession>A0A6J4QWI1</accession>
<dbReference type="SUPFAM" id="SSF81301">
    <property type="entry name" value="Nucleotidyltransferase"/>
    <property type="match status" value="1"/>
</dbReference>
<sequence length="262" mass="29771">MVLTRARMAIGVDFGSDASAVYGEALDALNETDIRYMLGGAVALNAYTGIWRDTKDLDLFVPGESIPPVLETLEAAGFDTEITDACWLAKAWKGELFVDVIHGSHNGTGPVDESWFENAKEVRVLERDLYVIPAEEMILSKIFVVAKDRCDVDDVLHLIFATRGDLDWDRMLTKIGEHWELLLAYLHFYRYVYPSHTHYLPRKVLESLLDRYNEGTRPASDGLRFRGTMLDKDSFRVDVDEWGLPDERAATREARRPEEEPG</sequence>
<dbReference type="AlphaFoldDB" id="A0A6J4QWI1"/>